<dbReference type="GO" id="GO:0005634">
    <property type="term" value="C:nucleus"/>
    <property type="evidence" value="ECO:0007669"/>
    <property type="project" value="UniProtKB-SubCell"/>
</dbReference>
<evidence type="ECO:0008006" key="9">
    <source>
        <dbReference type="Google" id="ProtNLM"/>
    </source>
</evidence>
<reference evidence="8" key="1">
    <citation type="submission" date="2014-04" db="EMBL/GenBank/DDBJ databases">
        <title>Evolutionary Origins and Diversification of the Mycorrhizal Mutualists.</title>
        <authorList>
            <consortium name="DOE Joint Genome Institute"/>
            <consortium name="Mycorrhizal Genomics Consortium"/>
            <person name="Kohler A."/>
            <person name="Kuo A."/>
            <person name="Nagy L.G."/>
            <person name="Floudas D."/>
            <person name="Copeland A."/>
            <person name="Barry K.W."/>
            <person name="Cichocki N."/>
            <person name="Veneault-Fourrey C."/>
            <person name="LaButti K."/>
            <person name="Lindquist E.A."/>
            <person name="Lipzen A."/>
            <person name="Lundell T."/>
            <person name="Morin E."/>
            <person name="Murat C."/>
            <person name="Riley R."/>
            <person name="Ohm R."/>
            <person name="Sun H."/>
            <person name="Tunlid A."/>
            <person name="Henrissat B."/>
            <person name="Grigoriev I.V."/>
            <person name="Hibbett D.S."/>
            <person name="Martin F."/>
        </authorList>
    </citation>
    <scope>NUCLEOTIDE SEQUENCE [LARGE SCALE GENOMIC DNA]</scope>
    <source>
        <strain evidence="8">FD-334 SS-4</strain>
    </source>
</reference>
<dbReference type="Proteomes" id="UP000054270">
    <property type="component" value="Unassembled WGS sequence"/>
</dbReference>
<dbReference type="InterPro" id="IPR038739">
    <property type="entry name" value="ARMC8/Vid28"/>
</dbReference>
<organism evidence="7 8">
    <name type="scientific">Hypholoma sublateritium (strain FD-334 SS-4)</name>
    <dbReference type="NCBI Taxonomy" id="945553"/>
    <lineage>
        <taxon>Eukaryota</taxon>
        <taxon>Fungi</taxon>
        <taxon>Dikarya</taxon>
        <taxon>Basidiomycota</taxon>
        <taxon>Agaricomycotina</taxon>
        <taxon>Agaricomycetes</taxon>
        <taxon>Agaricomycetidae</taxon>
        <taxon>Agaricales</taxon>
        <taxon>Agaricineae</taxon>
        <taxon>Strophariaceae</taxon>
        <taxon>Hypholoma</taxon>
    </lineage>
</organism>
<proteinExistence type="predicted"/>
<dbReference type="EMBL" id="KN817586">
    <property type="protein sequence ID" value="KJA18624.1"/>
    <property type="molecule type" value="Genomic_DNA"/>
</dbReference>
<dbReference type="SUPFAM" id="SSF48371">
    <property type="entry name" value="ARM repeat"/>
    <property type="match status" value="1"/>
</dbReference>
<evidence type="ECO:0000256" key="6">
    <source>
        <dbReference type="SAM" id="MobiDB-lite"/>
    </source>
</evidence>
<evidence type="ECO:0000256" key="1">
    <source>
        <dbReference type="ARBA" id="ARBA00004123"/>
    </source>
</evidence>
<dbReference type="Gene3D" id="1.25.10.10">
    <property type="entry name" value="Leucine-rich Repeat Variant"/>
    <property type="match status" value="2"/>
</dbReference>
<dbReference type="GO" id="GO:0005737">
    <property type="term" value="C:cytoplasm"/>
    <property type="evidence" value="ECO:0007669"/>
    <property type="project" value="UniProtKB-SubCell"/>
</dbReference>
<accession>A0A0D2NI75</accession>
<dbReference type="PANTHER" id="PTHR15651:SF7">
    <property type="entry name" value="ARMADILLO REPEAT-CONTAINING PROTEIN 8"/>
    <property type="match status" value="1"/>
</dbReference>
<evidence type="ECO:0000313" key="7">
    <source>
        <dbReference type="EMBL" id="KJA18624.1"/>
    </source>
</evidence>
<dbReference type="PANTHER" id="PTHR15651">
    <property type="entry name" value="ARMADILLO REPEAT-CONTAINING PROTEIN 8"/>
    <property type="match status" value="1"/>
</dbReference>
<evidence type="ECO:0000256" key="3">
    <source>
        <dbReference type="ARBA" id="ARBA00022490"/>
    </source>
</evidence>
<sequence length="549" mass="56899">MTISVGRLKAVKNAAIGNPKTKAALVQDPVLLAALIDALHDPALAAEAAHVVASLALGADAVLHALLAVHAPRALLIALAAHREPHARAALARALRVLATSTADAVGPALWGLSRTPTRELRDAAASACDALCAAEALDIYLPFLATPSASATAIAQLLGTLLRTPAHRAAVTQWTPSPASPEQTTRSKRGWEKTAAATTPVVPLVAKWLVALLDAPGKNNKMDEAVLYALAALAQENPTVAGYLGQSDTLPLNTIITYAKSRSAEVQVAACLCITHALRSLPPRPPPSSHPHPRHSHSHSVSTSYPHAHMPTIHSLVHAHAAAGGSAHAPPPTLEETGVRTVLNVVNRMLSVAPAESPLVRMRACFVLHNLVADDLQLCNAALDRGCLDALGALILALGPAEPAPPEWEEVEAAATQALREGALTALASLALASDDCVRAMSRGVSVLRTSVVDTGLGLDVLCIVLGTPLPPRIGGSAAGANTAPGARVADAEMKWPLEAAPVVDGGDFLRGEDRRVLGAALSAVCNIVNDFSPLRPAYLEKNLVPRL</sequence>
<keyword evidence="8" id="KW-1185">Reference proteome</keyword>
<name>A0A0D2NI75_HYPSF</name>
<dbReference type="OrthoDB" id="5559898at2759"/>
<keyword evidence="5" id="KW-0539">Nucleus</keyword>
<feature type="region of interest" description="Disordered" evidence="6">
    <location>
        <begin position="171"/>
        <end position="195"/>
    </location>
</feature>
<dbReference type="OMA" id="KACFILY"/>
<evidence type="ECO:0000256" key="5">
    <source>
        <dbReference type="ARBA" id="ARBA00023242"/>
    </source>
</evidence>
<dbReference type="AlphaFoldDB" id="A0A0D2NI75"/>
<evidence type="ECO:0000256" key="4">
    <source>
        <dbReference type="ARBA" id="ARBA00022737"/>
    </source>
</evidence>
<dbReference type="GO" id="GO:0034657">
    <property type="term" value="C:GID complex"/>
    <property type="evidence" value="ECO:0007669"/>
    <property type="project" value="TreeGrafter"/>
</dbReference>
<dbReference type="InterPro" id="IPR011989">
    <property type="entry name" value="ARM-like"/>
</dbReference>
<gene>
    <name evidence="7" type="ORF">HYPSUDRAFT_205158</name>
</gene>
<feature type="region of interest" description="Disordered" evidence="6">
    <location>
        <begin position="284"/>
        <end position="306"/>
    </location>
</feature>
<feature type="non-terminal residue" evidence="7">
    <location>
        <position position="549"/>
    </location>
</feature>
<protein>
    <recommendedName>
        <fullName evidence="9">Armadillo repeat-containing protein 8</fullName>
    </recommendedName>
</protein>
<keyword evidence="3" id="KW-0963">Cytoplasm</keyword>
<comment type="subcellular location">
    <subcellularLocation>
        <location evidence="2">Cytoplasm</location>
    </subcellularLocation>
    <subcellularLocation>
        <location evidence="1">Nucleus</location>
    </subcellularLocation>
</comment>
<dbReference type="GO" id="GO:0043161">
    <property type="term" value="P:proteasome-mediated ubiquitin-dependent protein catabolic process"/>
    <property type="evidence" value="ECO:0007669"/>
    <property type="project" value="TreeGrafter"/>
</dbReference>
<feature type="compositionally biased region" description="Polar residues" evidence="6">
    <location>
        <begin position="173"/>
        <end position="185"/>
    </location>
</feature>
<dbReference type="STRING" id="945553.A0A0D2NI75"/>
<dbReference type="InterPro" id="IPR016024">
    <property type="entry name" value="ARM-type_fold"/>
</dbReference>
<keyword evidence="4" id="KW-0677">Repeat</keyword>
<evidence type="ECO:0000313" key="8">
    <source>
        <dbReference type="Proteomes" id="UP000054270"/>
    </source>
</evidence>
<evidence type="ECO:0000256" key="2">
    <source>
        <dbReference type="ARBA" id="ARBA00004496"/>
    </source>
</evidence>